<evidence type="ECO:0000256" key="1">
    <source>
        <dbReference type="SAM" id="MobiDB-lite"/>
    </source>
</evidence>
<reference evidence="2" key="1">
    <citation type="journal article" date="2022" name="bioRxiv">
        <title>Sequencing and chromosome-scale assembly of the giantPleurodeles waltlgenome.</title>
        <authorList>
            <person name="Brown T."/>
            <person name="Elewa A."/>
            <person name="Iarovenko S."/>
            <person name="Subramanian E."/>
            <person name="Araus A.J."/>
            <person name="Petzold A."/>
            <person name="Susuki M."/>
            <person name="Suzuki K.-i.T."/>
            <person name="Hayashi T."/>
            <person name="Toyoda A."/>
            <person name="Oliveira C."/>
            <person name="Osipova E."/>
            <person name="Leigh N.D."/>
            <person name="Simon A."/>
            <person name="Yun M.H."/>
        </authorList>
    </citation>
    <scope>NUCLEOTIDE SEQUENCE</scope>
    <source>
        <strain evidence="2">20211129_DDA</strain>
        <tissue evidence="2">Liver</tissue>
    </source>
</reference>
<accession>A0AAV7NGC4</accession>
<feature type="region of interest" description="Disordered" evidence="1">
    <location>
        <begin position="1"/>
        <end position="44"/>
    </location>
</feature>
<evidence type="ECO:0000313" key="3">
    <source>
        <dbReference type="Proteomes" id="UP001066276"/>
    </source>
</evidence>
<proteinExistence type="predicted"/>
<feature type="non-terminal residue" evidence="2">
    <location>
        <position position="59"/>
    </location>
</feature>
<gene>
    <name evidence="2" type="ORF">NDU88_003333</name>
</gene>
<dbReference type="Proteomes" id="UP001066276">
    <property type="component" value="Chromosome 8"/>
</dbReference>
<organism evidence="2 3">
    <name type="scientific">Pleurodeles waltl</name>
    <name type="common">Iberian ribbed newt</name>
    <dbReference type="NCBI Taxonomy" id="8319"/>
    <lineage>
        <taxon>Eukaryota</taxon>
        <taxon>Metazoa</taxon>
        <taxon>Chordata</taxon>
        <taxon>Craniata</taxon>
        <taxon>Vertebrata</taxon>
        <taxon>Euteleostomi</taxon>
        <taxon>Amphibia</taxon>
        <taxon>Batrachia</taxon>
        <taxon>Caudata</taxon>
        <taxon>Salamandroidea</taxon>
        <taxon>Salamandridae</taxon>
        <taxon>Pleurodelinae</taxon>
        <taxon>Pleurodeles</taxon>
    </lineage>
</organism>
<comment type="caution">
    <text evidence="2">The sequence shown here is derived from an EMBL/GenBank/DDBJ whole genome shotgun (WGS) entry which is preliminary data.</text>
</comment>
<dbReference type="AlphaFoldDB" id="A0AAV7NGC4"/>
<name>A0AAV7NGC4_PLEWA</name>
<keyword evidence="3" id="KW-1185">Reference proteome</keyword>
<protein>
    <submittedName>
        <fullName evidence="2">Uncharacterized protein</fullName>
    </submittedName>
</protein>
<evidence type="ECO:0000313" key="2">
    <source>
        <dbReference type="EMBL" id="KAJ1115107.1"/>
    </source>
</evidence>
<sequence length="59" mass="6635">MDRFASIRMPGAKKDRPHLSLVKSSLSSGSSDWSMSQEMDDVSTKQLSEKEVLALFEKM</sequence>
<feature type="compositionally biased region" description="Low complexity" evidence="1">
    <location>
        <begin position="19"/>
        <end position="36"/>
    </location>
</feature>
<dbReference type="EMBL" id="JANPWB010000012">
    <property type="protein sequence ID" value="KAJ1115107.1"/>
    <property type="molecule type" value="Genomic_DNA"/>
</dbReference>